<dbReference type="Gene3D" id="1.20.1250.20">
    <property type="entry name" value="MFS general substrate transporter like domains"/>
    <property type="match status" value="1"/>
</dbReference>
<feature type="transmembrane region" description="Helical" evidence="8">
    <location>
        <begin position="184"/>
        <end position="202"/>
    </location>
</feature>
<feature type="transmembrane region" description="Helical" evidence="8">
    <location>
        <begin position="30"/>
        <end position="51"/>
    </location>
</feature>
<dbReference type="GO" id="GO:1990539">
    <property type="term" value="P:fructose import across plasma membrane"/>
    <property type="evidence" value="ECO:0007669"/>
    <property type="project" value="UniProtKB-ARBA"/>
</dbReference>
<reference evidence="10" key="1">
    <citation type="submission" date="2020-06" db="EMBL/GenBank/DDBJ databases">
        <title>Draft genome of Bugula neritina, a colonial animal packing powerful symbionts and potential medicines.</title>
        <authorList>
            <person name="Rayko M."/>
        </authorList>
    </citation>
    <scope>NUCLEOTIDE SEQUENCE [LARGE SCALE GENOMIC DNA]</scope>
    <source>
        <strain evidence="10">Kwan_BN1</strain>
    </source>
</reference>
<evidence type="ECO:0000256" key="1">
    <source>
        <dbReference type="ARBA" id="ARBA00004651"/>
    </source>
</evidence>
<comment type="similarity">
    <text evidence="7">Belongs to the major facilitator superfamily. Sugar transporter (TC 2.A.1.1) family.</text>
</comment>
<dbReference type="Proteomes" id="UP000593567">
    <property type="component" value="Unassembled WGS sequence"/>
</dbReference>
<dbReference type="InterPro" id="IPR045263">
    <property type="entry name" value="GLUT"/>
</dbReference>
<keyword evidence="2 7" id="KW-0813">Transport</keyword>
<organism evidence="10 11">
    <name type="scientific">Bugula neritina</name>
    <name type="common">Brown bryozoan</name>
    <name type="synonym">Sertularia neritina</name>
    <dbReference type="NCBI Taxonomy" id="10212"/>
    <lineage>
        <taxon>Eukaryota</taxon>
        <taxon>Metazoa</taxon>
        <taxon>Spiralia</taxon>
        <taxon>Lophotrochozoa</taxon>
        <taxon>Bryozoa</taxon>
        <taxon>Gymnolaemata</taxon>
        <taxon>Cheilostomatida</taxon>
        <taxon>Flustrina</taxon>
        <taxon>Buguloidea</taxon>
        <taxon>Bugulidae</taxon>
        <taxon>Bugula</taxon>
    </lineage>
</organism>
<feature type="transmembrane region" description="Helical" evidence="8">
    <location>
        <begin position="300"/>
        <end position="319"/>
    </location>
</feature>
<keyword evidence="3" id="KW-1003">Cell membrane</keyword>
<dbReference type="InterPro" id="IPR005828">
    <property type="entry name" value="MFS_sugar_transport-like"/>
</dbReference>
<evidence type="ECO:0000259" key="9">
    <source>
        <dbReference type="PROSITE" id="PS50850"/>
    </source>
</evidence>
<dbReference type="PROSITE" id="PS50850">
    <property type="entry name" value="MFS"/>
    <property type="match status" value="1"/>
</dbReference>
<dbReference type="PROSITE" id="PS00217">
    <property type="entry name" value="SUGAR_TRANSPORT_2"/>
    <property type="match status" value="1"/>
</dbReference>
<feature type="transmembrane region" description="Helical" evidence="8">
    <location>
        <begin position="214"/>
        <end position="234"/>
    </location>
</feature>
<keyword evidence="4 8" id="KW-0812">Transmembrane</keyword>
<accession>A0A7J7J8W5</accession>
<gene>
    <name evidence="10" type="ORF">EB796_019537</name>
</gene>
<sequence>MEEDQTSIRLLADAGKADKQTDDKDLKGKLTGMLALSVFVSVIGCSFQFGFQNGVLNTPQKLLQDEYRYGFQSSEQTNDTQPVLSEDQTVLLWSVTVSIWAAGGMLAGFTGGFFATKFGRKKTMLVNNVFLLVGAGLMVAAKYAQTPGLMIAGRIVLGISNGYSTVVAPLYLNEISPINLRGAIGTLHQLGVTSGILIAQVLGLKQVLGNLEMYPLLFGMPAVASLIQLLLLPFCPESPSWLYITKSKPQKSKEALISLRGDTNVDEQLSAYNLEVTEIKQQAKLSFASMFKLSHLRTPLLIAIVLQLSQQFSGIIAVLNYSTSIFISVGLEENESQYATLGTSGILVTMTIISVGFMDRIGRRPLHLGGLSGCLLSMILITIALFMQEKYDWAKYLSIVALVLFIVMFAIGPGSIPWFITAELFDQTARPYAISLATLVNWLANLISGLVFPYMQRGLGLYVFVPFIILLALFAIFTYFKVPETKNKSTEEIVAIFQSADQSKHSIHQKDETANSAYQMKDL</sequence>
<feature type="transmembrane region" description="Helical" evidence="8">
    <location>
        <begin position="151"/>
        <end position="172"/>
    </location>
</feature>
<dbReference type="PROSITE" id="PS00216">
    <property type="entry name" value="SUGAR_TRANSPORT_1"/>
    <property type="match status" value="1"/>
</dbReference>
<dbReference type="AlphaFoldDB" id="A0A7J7J8W5"/>
<feature type="transmembrane region" description="Helical" evidence="8">
    <location>
        <begin position="461"/>
        <end position="480"/>
    </location>
</feature>
<feature type="transmembrane region" description="Helical" evidence="8">
    <location>
        <begin position="393"/>
        <end position="420"/>
    </location>
</feature>
<evidence type="ECO:0000256" key="5">
    <source>
        <dbReference type="ARBA" id="ARBA00022989"/>
    </source>
</evidence>
<dbReference type="NCBIfam" id="TIGR00879">
    <property type="entry name" value="SP"/>
    <property type="match status" value="1"/>
</dbReference>
<dbReference type="SUPFAM" id="SSF103473">
    <property type="entry name" value="MFS general substrate transporter"/>
    <property type="match status" value="1"/>
</dbReference>
<feature type="transmembrane region" description="Helical" evidence="8">
    <location>
        <begin position="339"/>
        <end position="358"/>
    </location>
</feature>
<dbReference type="GO" id="GO:0005886">
    <property type="term" value="C:plasma membrane"/>
    <property type="evidence" value="ECO:0007669"/>
    <property type="project" value="UniProtKB-SubCell"/>
</dbReference>
<evidence type="ECO:0000256" key="7">
    <source>
        <dbReference type="RuleBase" id="RU003346"/>
    </source>
</evidence>
<evidence type="ECO:0000256" key="6">
    <source>
        <dbReference type="ARBA" id="ARBA00023136"/>
    </source>
</evidence>
<dbReference type="EMBL" id="VXIV02002890">
    <property type="protein sequence ID" value="KAF6022154.1"/>
    <property type="molecule type" value="Genomic_DNA"/>
</dbReference>
<evidence type="ECO:0000313" key="11">
    <source>
        <dbReference type="Proteomes" id="UP000593567"/>
    </source>
</evidence>
<feature type="domain" description="Major facilitator superfamily (MFS) profile" evidence="9">
    <location>
        <begin position="38"/>
        <end position="486"/>
    </location>
</feature>
<keyword evidence="11" id="KW-1185">Reference proteome</keyword>
<dbReference type="GO" id="GO:0005353">
    <property type="term" value="F:fructose transmembrane transporter activity"/>
    <property type="evidence" value="ECO:0007669"/>
    <property type="project" value="UniProtKB-ARBA"/>
</dbReference>
<evidence type="ECO:0000256" key="8">
    <source>
        <dbReference type="SAM" id="Phobius"/>
    </source>
</evidence>
<dbReference type="PRINTS" id="PR00171">
    <property type="entry name" value="SUGRTRNSPORT"/>
</dbReference>
<dbReference type="FunFam" id="1.20.1250.20:FF:001511">
    <property type="entry name" value="Solute carrier family 2, facilitated glucose transporter member 5"/>
    <property type="match status" value="1"/>
</dbReference>
<dbReference type="InterPro" id="IPR020846">
    <property type="entry name" value="MFS_dom"/>
</dbReference>
<feature type="transmembrane region" description="Helical" evidence="8">
    <location>
        <begin position="125"/>
        <end position="145"/>
    </location>
</feature>
<feature type="transmembrane region" description="Helical" evidence="8">
    <location>
        <begin position="432"/>
        <end position="455"/>
    </location>
</feature>
<dbReference type="InterPro" id="IPR005829">
    <property type="entry name" value="Sugar_transporter_CS"/>
</dbReference>
<evidence type="ECO:0000313" key="10">
    <source>
        <dbReference type="EMBL" id="KAF6022154.1"/>
    </source>
</evidence>
<comment type="subcellular location">
    <subcellularLocation>
        <location evidence="1">Cell membrane</location>
        <topology evidence="1">Multi-pass membrane protein</topology>
    </subcellularLocation>
</comment>
<dbReference type="OrthoDB" id="4540492at2759"/>
<evidence type="ECO:0000256" key="2">
    <source>
        <dbReference type="ARBA" id="ARBA00022448"/>
    </source>
</evidence>
<name>A0A7J7J8W5_BUGNE</name>
<evidence type="ECO:0000256" key="4">
    <source>
        <dbReference type="ARBA" id="ARBA00022692"/>
    </source>
</evidence>
<dbReference type="PANTHER" id="PTHR23503:SF8">
    <property type="entry name" value="FACILITATED GLUCOSE TRANSPORTER PROTEIN 1"/>
    <property type="match status" value="1"/>
</dbReference>
<dbReference type="Pfam" id="PF00083">
    <property type="entry name" value="Sugar_tr"/>
    <property type="match status" value="1"/>
</dbReference>
<feature type="transmembrane region" description="Helical" evidence="8">
    <location>
        <begin position="90"/>
        <end position="113"/>
    </location>
</feature>
<feature type="transmembrane region" description="Helical" evidence="8">
    <location>
        <begin position="365"/>
        <end position="387"/>
    </location>
</feature>
<keyword evidence="6 8" id="KW-0472">Membrane</keyword>
<protein>
    <submittedName>
        <fullName evidence="10">Glut1</fullName>
    </submittedName>
</protein>
<keyword evidence="5 8" id="KW-1133">Transmembrane helix</keyword>
<comment type="caution">
    <text evidence="10">The sequence shown here is derived from an EMBL/GenBank/DDBJ whole genome shotgun (WGS) entry which is preliminary data.</text>
</comment>
<dbReference type="InterPro" id="IPR036259">
    <property type="entry name" value="MFS_trans_sf"/>
</dbReference>
<dbReference type="InterPro" id="IPR003663">
    <property type="entry name" value="Sugar/inositol_transpt"/>
</dbReference>
<evidence type="ECO:0000256" key="3">
    <source>
        <dbReference type="ARBA" id="ARBA00022475"/>
    </source>
</evidence>
<proteinExistence type="inferred from homology"/>
<dbReference type="PANTHER" id="PTHR23503">
    <property type="entry name" value="SOLUTE CARRIER FAMILY 2"/>
    <property type="match status" value="1"/>
</dbReference>